<comment type="caution">
    <text evidence="1">The sequence shown here is derived from an EMBL/GenBank/DDBJ whole genome shotgun (WGS) entry which is preliminary data.</text>
</comment>
<accession>A0ABP5LXH9</accession>
<keyword evidence="2" id="KW-1185">Reference proteome</keyword>
<organism evidence="1 2">
    <name type="scientific">Nocardioides koreensis</name>
    <dbReference type="NCBI Taxonomy" id="433651"/>
    <lineage>
        <taxon>Bacteria</taxon>
        <taxon>Bacillati</taxon>
        <taxon>Actinomycetota</taxon>
        <taxon>Actinomycetes</taxon>
        <taxon>Propionibacteriales</taxon>
        <taxon>Nocardioidaceae</taxon>
        <taxon>Nocardioides</taxon>
    </lineage>
</organism>
<gene>
    <name evidence="1" type="ORF">GCM10009844_43030</name>
</gene>
<protein>
    <submittedName>
        <fullName evidence="1">Uncharacterized protein</fullName>
    </submittedName>
</protein>
<reference evidence="2" key="1">
    <citation type="journal article" date="2019" name="Int. J. Syst. Evol. Microbiol.">
        <title>The Global Catalogue of Microorganisms (GCM) 10K type strain sequencing project: providing services to taxonomists for standard genome sequencing and annotation.</title>
        <authorList>
            <consortium name="The Broad Institute Genomics Platform"/>
            <consortium name="The Broad Institute Genome Sequencing Center for Infectious Disease"/>
            <person name="Wu L."/>
            <person name="Ma J."/>
        </authorList>
    </citation>
    <scope>NUCLEOTIDE SEQUENCE [LARGE SCALE GENOMIC DNA]</scope>
    <source>
        <strain evidence="2">JCM 16022</strain>
    </source>
</reference>
<dbReference type="EMBL" id="BAAAQR010000018">
    <property type="protein sequence ID" value="GAA2155651.1"/>
    <property type="molecule type" value="Genomic_DNA"/>
</dbReference>
<evidence type="ECO:0000313" key="2">
    <source>
        <dbReference type="Proteomes" id="UP001501771"/>
    </source>
</evidence>
<name>A0ABP5LXH9_9ACTN</name>
<dbReference type="Proteomes" id="UP001501771">
    <property type="component" value="Unassembled WGS sequence"/>
</dbReference>
<evidence type="ECO:0000313" key="1">
    <source>
        <dbReference type="EMBL" id="GAA2155651.1"/>
    </source>
</evidence>
<sequence>MAANTPREEPMAAIFAALNPYTWRSFSPELLARRVIAAIDRRDLSELLSTVPGAAVGTWDDVPEPAAPNDPRVTLVVESLRPIPWTELSLHTLGRHLLAALHDARR</sequence>
<proteinExistence type="predicted"/>